<evidence type="ECO:0000313" key="2">
    <source>
        <dbReference type="Proteomes" id="UP001375240"/>
    </source>
</evidence>
<name>A0AAV9UDR1_9PEZI</name>
<dbReference type="EMBL" id="JAVHNQ010000009">
    <property type="protein sequence ID" value="KAK6338959.1"/>
    <property type="molecule type" value="Genomic_DNA"/>
</dbReference>
<comment type="caution">
    <text evidence="1">The sequence shown here is derived from an EMBL/GenBank/DDBJ whole genome shotgun (WGS) entry which is preliminary data.</text>
</comment>
<proteinExistence type="predicted"/>
<gene>
    <name evidence="1" type="ORF">TWF696_009757</name>
</gene>
<reference evidence="1 2" key="1">
    <citation type="submission" date="2019-10" db="EMBL/GenBank/DDBJ databases">
        <authorList>
            <person name="Palmer J.M."/>
        </authorList>
    </citation>
    <scope>NUCLEOTIDE SEQUENCE [LARGE SCALE GENOMIC DNA]</scope>
    <source>
        <strain evidence="1 2">TWF696</strain>
    </source>
</reference>
<accession>A0AAV9UDR1</accession>
<sequence>MLTAPTKVKAQQLYSRYPKPIPNPVLKKPDDIIIAKMQLSKLACLLPLFTMALAATVPQAEPVAEVETLDKRACKYNGCRCASSAKGVYCGGCGGVTNLGSGGAWGHVYQCNGAKSCCDYGPRKSCDSFTSFSPCG</sequence>
<evidence type="ECO:0000313" key="1">
    <source>
        <dbReference type="EMBL" id="KAK6338959.1"/>
    </source>
</evidence>
<keyword evidence="2" id="KW-1185">Reference proteome</keyword>
<protein>
    <submittedName>
        <fullName evidence="1">Uncharacterized protein</fullName>
    </submittedName>
</protein>
<dbReference type="Proteomes" id="UP001375240">
    <property type="component" value="Unassembled WGS sequence"/>
</dbReference>
<organism evidence="1 2">
    <name type="scientific">Orbilia brochopaga</name>
    <dbReference type="NCBI Taxonomy" id="3140254"/>
    <lineage>
        <taxon>Eukaryota</taxon>
        <taxon>Fungi</taxon>
        <taxon>Dikarya</taxon>
        <taxon>Ascomycota</taxon>
        <taxon>Pezizomycotina</taxon>
        <taxon>Orbiliomycetes</taxon>
        <taxon>Orbiliales</taxon>
        <taxon>Orbiliaceae</taxon>
        <taxon>Orbilia</taxon>
    </lineage>
</organism>
<dbReference type="AlphaFoldDB" id="A0AAV9UDR1"/>